<keyword evidence="3 6" id="KW-0812">Transmembrane</keyword>
<comment type="subcellular location">
    <subcellularLocation>
        <location evidence="1">Cell membrane</location>
        <topology evidence="1">Multi-pass membrane protein</topology>
    </subcellularLocation>
</comment>
<feature type="transmembrane region" description="Helical" evidence="6">
    <location>
        <begin position="285"/>
        <end position="305"/>
    </location>
</feature>
<evidence type="ECO:0008006" key="8">
    <source>
        <dbReference type="Google" id="ProtNLM"/>
    </source>
</evidence>
<evidence type="ECO:0000256" key="5">
    <source>
        <dbReference type="ARBA" id="ARBA00023136"/>
    </source>
</evidence>
<evidence type="ECO:0000256" key="1">
    <source>
        <dbReference type="ARBA" id="ARBA00004651"/>
    </source>
</evidence>
<feature type="transmembrane region" description="Helical" evidence="6">
    <location>
        <begin position="317"/>
        <end position="336"/>
    </location>
</feature>
<feature type="transmembrane region" description="Helical" evidence="6">
    <location>
        <begin position="229"/>
        <end position="251"/>
    </location>
</feature>
<dbReference type="CDD" id="cd06581">
    <property type="entry name" value="TM_PBP1_LivM_like"/>
    <property type="match status" value="1"/>
</dbReference>
<evidence type="ECO:0000256" key="2">
    <source>
        <dbReference type="ARBA" id="ARBA00022475"/>
    </source>
</evidence>
<dbReference type="Pfam" id="PF02653">
    <property type="entry name" value="BPD_transp_2"/>
    <property type="match status" value="1"/>
</dbReference>
<keyword evidence="5 6" id="KW-0472">Membrane</keyword>
<feature type="transmembrane region" description="Helical" evidence="6">
    <location>
        <begin position="12"/>
        <end position="34"/>
    </location>
</feature>
<sequence length="412" mass="45576">MGINMQWGYAGIFNVGIMGFTALGGLAAVLVSHAPITEAWSAGGLGIMISFLILVLISLIVYWINRKLKANKKKYWIITLVIIIGLIIVKLIYHPSVLAIEAVNPTLTGFLGGMGLPIIFSWIVGGFFAAAVAFAIGKITLGLRSDYLAIATLGISEIIIAVLKSEEWLSRGVKNVVGLKRPVPYEIDLQQTEWFISAVQYLNQSYLVNIIDKLEYEKVLNQLVIDSSIIFVKICYAILFSIVLLIILYLANKAQISPWGRMMRAIRDNETSANAMGKDVVKRHLQIFVIGSGVVGIAGAMLITLDSLFTPISFQPLRYTFLIWIMVIVGGSGNNLGAILGGFIIWFTWIEAAPASQFVINILTSGLEDNNSFKIHLLNSIPYFRYLIMGTILLLIMRFRPKGIIPEKIRYS</sequence>
<keyword evidence="2" id="KW-1003">Cell membrane</keyword>
<name>A0A381Y9I7_9ZZZZ</name>
<dbReference type="AlphaFoldDB" id="A0A381Y9I7"/>
<feature type="transmembrane region" description="Helical" evidence="6">
    <location>
        <begin position="40"/>
        <end position="63"/>
    </location>
</feature>
<evidence type="ECO:0000256" key="6">
    <source>
        <dbReference type="SAM" id="Phobius"/>
    </source>
</evidence>
<dbReference type="InterPro" id="IPR043428">
    <property type="entry name" value="LivM-like"/>
</dbReference>
<feature type="transmembrane region" description="Helical" evidence="6">
    <location>
        <begin position="75"/>
        <end position="93"/>
    </location>
</feature>
<evidence type="ECO:0000313" key="7">
    <source>
        <dbReference type="EMBL" id="SVA73759.1"/>
    </source>
</evidence>
<proteinExistence type="predicted"/>
<keyword evidence="4 6" id="KW-1133">Transmembrane helix</keyword>
<protein>
    <recommendedName>
        <fullName evidence="8">Branched-chain amino acid ABC transporter permease</fullName>
    </recommendedName>
</protein>
<feature type="transmembrane region" description="Helical" evidence="6">
    <location>
        <begin position="383"/>
        <end position="400"/>
    </location>
</feature>
<dbReference type="InterPro" id="IPR001851">
    <property type="entry name" value="ABC_transp_permease"/>
</dbReference>
<dbReference type="GO" id="GO:0005886">
    <property type="term" value="C:plasma membrane"/>
    <property type="evidence" value="ECO:0007669"/>
    <property type="project" value="UniProtKB-SubCell"/>
</dbReference>
<evidence type="ECO:0000256" key="3">
    <source>
        <dbReference type="ARBA" id="ARBA00022692"/>
    </source>
</evidence>
<dbReference type="PANTHER" id="PTHR30482:SF10">
    <property type="entry name" value="HIGH-AFFINITY BRANCHED-CHAIN AMINO ACID TRANSPORT PROTEIN BRAE"/>
    <property type="match status" value="1"/>
</dbReference>
<dbReference type="EMBL" id="UINC01017712">
    <property type="protein sequence ID" value="SVA73759.1"/>
    <property type="molecule type" value="Genomic_DNA"/>
</dbReference>
<evidence type="ECO:0000256" key="4">
    <source>
        <dbReference type="ARBA" id="ARBA00022989"/>
    </source>
</evidence>
<dbReference type="GO" id="GO:0015658">
    <property type="term" value="F:branched-chain amino acid transmembrane transporter activity"/>
    <property type="evidence" value="ECO:0007669"/>
    <property type="project" value="InterPro"/>
</dbReference>
<accession>A0A381Y9I7</accession>
<feature type="transmembrane region" description="Helical" evidence="6">
    <location>
        <begin position="113"/>
        <end position="135"/>
    </location>
</feature>
<gene>
    <name evidence="7" type="ORF">METZ01_LOCUS126613</name>
</gene>
<organism evidence="7">
    <name type="scientific">marine metagenome</name>
    <dbReference type="NCBI Taxonomy" id="408172"/>
    <lineage>
        <taxon>unclassified sequences</taxon>
        <taxon>metagenomes</taxon>
        <taxon>ecological metagenomes</taxon>
    </lineage>
</organism>
<reference evidence="7" key="1">
    <citation type="submission" date="2018-05" db="EMBL/GenBank/DDBJ databases">
        <authorList>
            <person name="Lanie J.A."/>
            <person name="Ng W.-L."/>
            <person name="Kazmierczak K.M."/>
            <person name="Andrzejewski T.M."/>
            <person name="Davidsen T.M."/>
            <person name="Wayne K.J."/>
            <person name="Tettelin H."/>
            <person name="Glass J.I."/>
            <person name="Rusch D."/>
            <person name="Podicherti R."/>
            <person name="Tsui H.-C.T."/>
            <person name="Winkler M.E."/>
        </authorList>
    </citation>
    <scope>NUCLEOTIDE SEQUENCE</scope>
</reference>
<dbReference type="PANTHER" id="PTHR30482">
    <property type="entry name" value="HIGH-AFFINITY BRANCHED-CHAIN AMINO ACID TRANSPORT SYSTEM PERMEASE"/>
    <property type="match status" value="1"/>
</dbReference>